<dbReference type="Gramene" id="EFJ04792">
    <property type="protein sequence ID" value="EFJ04792"/>
    <property type="gene ID" value="SELMODRAFT_138253"/>
</dbReference>
<dbReference type="Proteomes" id="UP000001514">
    <property type="component" value="Unassembled WGS sequence"/>
</dbReference>
<evidence type="ECO:0000256" key="5">
    <source>
        <dbReference type="ARBA" id="ARBA00022989"/>
    </source>
</evidence>
<keyword evidence="6 7" id="KW-0472">Membrane</keyword>
<keyword evidence="2" id="KW-0813">Transport</keyword>
<dbReference type="PANTHER" id="PTHR48017">
    <property type="entry name" value="OS05G0424000 PROTEIN-RELATED"/>
    <property type="match status" value="1"/>
</dbReference>
<name>D8TEW5_SELML</name>
<comment type="subcellular location">
    <subcellularLocation>
        <location evidence="1">Membrane</location>
    </subcellularLocation>
</comment>
<evidence type="ECO:0000256" key="2">
    <source>
        <dbReference type="ARBA" id="ARBA00022448"/>
    </source>
</evidence>
<keyword evidence="5 7" id="KW-1133">Transmembrane helix</keyword>
<dbReference type="GO" id="GO:0016020">
    <property type="term" value="C:membrane"/>
    <property type="evidence" value="ECO:0007669"/>
    <property type="project" value="UniProtKB-SubCell"/>
</dbReference>
<protein>
    <recommendedName>
        <fullName evidence="8">Amino acid transporter transmembrane domain-containing protein</fullName>
    </recommendedName>
</protein>
<feature type="domain" description="Amino acid transporter transmembrane" evidence="8">
    <location>
        <begin position="6"/>
        <end position="76"/>
    </location>
</feature>
<evidence type="ECO:0000256" key="7">
    <source>
        <dbReference type="SAM" id="Phobius"/>
    </source>
</evidence>
<dbReference type="eggNOG" id="KOG1303">
    <property type="taxonomic scope" value="Eukaryota"/>
</dbReference>
<reference evidence="9 10" key="1">
    <citation type="journal article" date="2011" name="Science">
        <title>The Selaginella genome identifies genetic changes associated with the evolution of vascular plants.</title>
        <authorList>
            <person name="Banks J.A."/>
            <person name="Nishiyama T."/>
            <person name="Hasebe M."/>
            <person name="Bowman J.L."/>
            <person name="Gribskov M."/>
            <person name="dePamphilis C."/>
            <person name="Albert V.A."/>
            <person name="Aono N."/>
            <person name="Aoyama T."/>
            <person name="Ambrose B.A."/>
            <person name="Ashton N.W."/>
            <person name="Axtell M.J."/>
            <person name="Barker E."/>
            <person name="Barker M.S."/>
            <person name="Bennetzen J.L."/>
            <person name="Bonawitz N.D."/>
            <person name="Chapple C."/>
            <person name="Cheng C."/>
            <person name="Correa L.G."/>
            <person name="Dacre M."/>
            <person name="DeBarry J."/>
            <person name="Dreyer I."/>
            <person name="Elias M."/>
            <person name="Engstrom E.M."/>
            <person name="Estelle M."/>
            <person name="Feng L."/>
            <person name="Finet C."/>
            <person name="Floyd S.K."/>
            <person name="Frommer W.B."/>
            <person name="Fujita T."/>
            <person name="Gramzow L."/>
            <person name="Gutensohn M."/>
            <person name="Harholt J."/>
            <person name="Hattori M."/>
            <person name="Heyl A."/>
            <person name="Hirai T."/>
            <person name="Hiwatashi Y."/>
            <person name="Ishikawa M."/>
            <person name="Iwata M."/>
            <person name="Karol K.G."/>
            <person name="Koehler B."/>
            <person name="Kolukisaoglu U."/>
            <person name="Kubo M."/>
            <person name="Kurata T."/>
            <person name="Lalonde S."/>
            <person name="Li K."/>
            <person name="Li Y."/>
            <person name="Litt A."/>
            <person name="Lyons E."/>
            <person name="Manning G."/>
            <person name="Maruyama T."/>
            <person name="Michael T.P."/>
            <person name="Mikami K."/>
            <person name="Miyazaki S."/>
            <person name="Morinaga S."/>
            <person name="Murata T."/>
            <person name="Mueller-Roeber B."/>
            <person name="Nelson D.R."/>
            <person name="Obara M."/>
            <person name="Oguri Y."/>
            <person name="Olmstead R.G."/>
            <person name="Onodera N."/>
            <person name="Petersen B.L."/>
            <person name="Pils B."/>
            <person name="Prigge M."/>
            <person name="Rensing S.A."/>
            <person name="Riano-Pachon D.M."/>
            <person name="Roberts A.W."/>
            <person name="Sato Y."/>
            <person name="Scheller H.V."/>
            <person name="Schulz B."/>
            <person name="Schulz C."/>
            <person name="Shakirov E.V."/>
            <person name="Shibagaki N."/>
            <person name="Shinohara N."/>
            <person name="Shippen D.E."/>
            <person name="Soerensen I."/>
            <person name="Sotooka R."/>
            <person name="Sugimoto N."/>
            <person name="Sugita M."/>
            <person name="Sumikawa N."/>
            <person name="Tanurdzic M."/>
            <person name="Theissen G."/>
            <person name="Ulvskov P."/>
            <person name="Wakazuki S."/>
            <person name="Weng J.K."/>
            <person name="Willats W.W."/>
            <person name="Wipf D."/>
            <person name="Wolf P.G."/>
            <person name="Yang L."/>
            <person name="Zimmer A.D."/>
            <person name="Zhu Q."/>
            <person name="Mitros T."/>
            <person name="Hellsten U."/>
            <person name="Loque D."/>
            <person name="Otillar R."/>
            <person name="Salamov A."/>
            <person name="Schmutz J."/>
            <person name="Shapiro H."/>
            <person name="Lindquist E."/>
            <person name="Lucas S."/>
            <person name="Rokhsar D."/>
            <person name="Grigoriev I.V."/>
        </authorList>
    </citation>
    <scope>NUCLEOTIDE SEQUENCE [LARGE SCALE GENOMIC DNA]</scope>
</reference>
<dbReference type="Pfam" id="PF01490">
    <property type="entry name" value="Aa_trans"/>
    <property type="match status" value="1"/>
</dbReference>
<accession>D8TEW5</accession>
<proteinExistence type="predicted"/>
<evidence type="ECO:0000256" key="6">
    <source>
        <dbReference type="ARBA" id="ARBA00023136"/>
    </source>
</evidence>
<dbReference type="InParanoid" id="D8TEW5"/>
<evidence type="ECO:0000256" key="4">
    <source>
        <dbReference type="ARBA" id="ARBA00022970"/>
    </source>
</evidence>
<keyword evidence="4" id="KW-0029">Amino-acid transport</keyword>
<evidence type="ECO:0000256" key="3">
    <source>
        <dbReference type="ARBA" id="ARBA00022692"/>
    </source>
</evidence>
<evidence type="ECO:0000259" key="8">
    <source>
        <dbReference type="Pfam" id="PF01490"/>
    </source>
</evidence>
<dbReference type="HOGENOM" id="CLU_195570_0_0_1"/>
<keyword evidence="10" id="KW-1185">Reference proteome</keyword>
<dbReference type="EMBL" id="GL377750">
    <property type="protein sequence ID" value="EFJ04792.1"/>
    <property type="molecule type" value="Genomic_DNA"/>
</dbReference>
<gene>
    <name evidence="9" type="ORF">SELMODRAFT_138253</name>
</gene>
<evidence type="ECO:0000313" key="10">
    <source>
        <dbReference type="Proteomes" id="UP000001514"/>
    </source>
</evidence>
<evidence type="ECO:0000256" key="1">
    <source>
        <dbReference type="ARBA" id="ARBA00004370"/>
    </source>
</evidence>
<dbReference type="InterPro" id="IPR013057">
    <property type="entry name" value="AA_transpt_TM"/>
</dbReference>
<dbReference type="AlphaFoldDB" id="D8TEW5"/>
<organism evidence="10">
    <name type="scientific">Selaginella moellendorffii</name>
    <name type="common">Spikemoss</name>
    <dbReference type="NCBI Taxonomy" id="88036"/>
    <lineage>
        <taxon>Eukaryota</taxon>
        <taxon>Viridiplantae</taxon>
        <taxon>Streptophyta</taxon>
        <taxon>Embryophyta</taxon>
        <taxon>Tracheophyta</taxon>
        <taxon>Lycopodiopsida</taxon>
        <taxon>Selaginellales</taxon>
        <taxon>Selaginellaceae</taxon>
        <taxon>Selaginella</taxon>
    </lineage>
</organism>
<feature type="transmembrane region" description="Helical" evidence="7">
    <location>
        <begin position="12"/>
        <end position="37"/>
    </location>
</feature>
<sequence length="77" mass="8691">MRSTRHKPSKLPMWNEVLVGYVMVAVCYFPVAGVGYWALGNLTCYENVLDVLDKPKWLIGTANLMLMLHLTGSYQVS</sequence>
<dbReference type="GO" id="GO:0006865">
    <property type="term" value="P:amino acid transport"/>
    <property type="evidence" value="ECO:0007669"/>
    <property type="project" value="UniProtKB-KW"/>
</dbReference>
<keyword evidence="3 7" id="KW-0812">Transmembrane</keyword>
<evidence type="ECO:0000313" key="9">
    <source>
        <dbReference type="EMBL" id="EFJ04792.1"/>
    </source>
</evidence>
<dbReference type="KEGG" id="smo:SELMODRAFT_138253"/>